<dbReference type="RefSeq" id="WP_208926389.1">
    <property type="nucleotide sequence ID" value="NZ_JAYFNZ010000046.1"/>
</dbReference>
<dbReference type="SUPFAM" id="SSF51905">
    <property type="entry name" value="FAD/NAD(P)-binding domain"/>
    <property type="match status" value="1"/>
</dbReference>
<dbReference type="Gene3D" id="3.30.390.30">
    <property type="match status" value="1"/>
</dbReference>
<dbReference type="InterPro" id="IPR006258">
    <property type="entry name" value="Lipoamide_DH"/>
</dbReference>
<keyword evidence="8" id="KW-1015">Disulfide bond</keyword>
<dbReference type="InterPro" id="IPR036188">
    <property type="entry name" value="FAD/NAD-bd_sf"/>
</dbReference>
<feature type="binding site" evidence="12">
    <location>
        <begin position="314"/>
        <end position="317"/>
    </location>
    <ligand>
        <name>FAD</name>
        <dbReference type="ChEBI" id="CHEBI:57692"/>
    </ligand>
</feature>
<dbReference type="GO" id="GO:0004148">
    <property type="term" value="F:dihydrolipoyl dehydrogenase (NADH) activity"/>
    <property type="evidence" value="ECO:0007669"/>
    <property type="project" value="UniProtKB-EC"/>
</dbReference>
<keyword evidence="12" id="KW-0547">Nucleotide-binding</keyword>
<dbReference type="PRINTS" id="PR00411">
    <property type="entry name" value="PNDRDTASEI"/>
</dbReference>
<dbReference type="NCBIfam" id="TIGR01350">
    <property type="entry name" value="lipoamide_DH"/>
    <property type="match status" value="1"/>
</dbReference>
<dbReference type="InterPro" id="IPR001100">
    <property type="entry name" value="Pyr_nuc-diS_OxRdtase"/>
</dbReference>
<comment type="cofactor">
    <cofactor evidence="12 14">
        <name>FAD</name>
        <dbReference type="ChEBI" id="CHEBI:57692"/>
    </cofactor>
    <text evidence="12 14">Binds 1 FAD per subunit.</text>
</comment>
<accession>A0A098B6S4</accession>
<keyword evidence="5 12" id="KW-0274">FAD</keyword>
<evidence type="ECO:0000256" key="1">
    <source>
        <dbReference type="ARBA" id="ARBA00007532"/>
    </source>
</evidence>
<evidence type="ECO:0000256" key="6">
    <source>
        <dbReference type="ARBA" id="ARBA00023002"/>
    </source>
</evidence>
<sequence>MEQYQVGILGGGPGGYVCALRAAQLGLSVVLVEGDRLGGTCLNRGCIPTKALIKSADFWRELQQVEEFGIRAGESSFDFAKMVERKDRIVHNLVLGVEQLFRTAKIPVIKGWGEITEAGRINVETETGQVRLKVENLVVATGSTPFRIPVPGANLDGVMTSDHILDEKTLPEKLVIIGGGVIGLEFASAFQALGVKVTVVEMLPSLLANSDDEIPRRLTSVLKKRGIDIFTKTMVKEIKSAENRLITVVENAKGIQEIFSDRVLLATGRKTNLCGVNAQRLGLQLEGGSIVVDSQMRTSVPNIYAIGDVTGKAMLAHVASAQGMVAAGHIAGHQVEMSYRAVPSVIFTHPEIAAVGATEQELRTAGVKYKVSKFPFSANGKALVLGETMGTVKILANEEGVILGSSIMGPQASSLIQELVLGVEKGLNAEVLAKTIHAHPTLPEAIMESAHGILGKPLHLA</sequence>
<evidence type="ECO:0000259" key="15">
    <source>
        <dbReference type="Pfam" id="PF02852"/>
    </source>
</evidence>
<feature type="binding site" evidence="12">
    <location>
        <begin position="178"/>
        <end position="185"/>
    </location>
    <ligand>
        <name>NAD(+)</name>
        <dbReference type="ChEBI" id="CHEBI:57540"/>
    </ligand>
</feature>
<comment type="similarity">
    <text evidence="1 14">Belongs to the class-I pyridine nucleotide-disulfide oxidoreductase family.</text>
</comment>
<dbReference type="PATRIC" id="fig|49338.4.peg.4997"/>
<evidence type="ECO:0000256" key="10">
    <source>
        <dbReference type="ARBA" id="ARBA00049187"/>
    </source>
</evidence>
<dbReference type="SUPFAM" id="SSF55424">
    <property type="entry name" value="FAD/NAD-linked reductases, dimerisation (C-terminal) domain"/>
    <property type="match status" value="1"/>
</dbReference>
<dbReference type="PANTHER" id="PTHR22912:SF151">
    <property type="entry name" value="DIHYDROLIPOYL DEHYDROGENASE, MITOCHONDRIAL"/>
    <property type="match status" value="1"/>
</dbReference>
<comment type="catalytic activity">
    <reaction evidence="10 14">
        <text>N(6)-[(R)-dihydrolipoyl]-L-lysyl-[protein] + NAD(+) = N(6)-[(R)-lipoyl]-L-lysyl-[protein] + NADH + H(+)</text>
        <dbReference type="Rhea" id="RHEA:15045"/>
        <dbReference type="Rhea" id="RHEA-COMP:10474"/>
        <dbReference type="Rhea" id="RHEA-COMP:10475"/>
        <dbReference type="ChEBI" id="CHEBI:15378"/>
        <dbReference type="ChEBI" id="CHEBI:57540"/>
        <dbReference type="ChEBI" id="CHEBI:57945"/>
        <dbReference type="ChEBI" id="CHEBI:83099"/>
        <dbReference type="ChEBI" id="CHEBI:83100"/>
        <dbReference type="EC" id="1.8.1.4"/>
    </reaction>
</comment>
<evidence type="ECO:0000256" key="4">
    <source>
        <dbReference type="ARBA" id="ARBA00022630"/>
    </source>
</evidence>
<keyword evidence="4 14" id="KW-0285">Flavoprotein</keyword>
<evidence type="ECO:0000256" key="7">
    <source>
        <dbReference type="ARBA" id="ARBA00023027"/>
    </source>
</evidence>
<evidence type="ECO:0000259" key="16">
    <source>
        <dbReference type="Pfam" id="PF07992"/>
    </source>
</evidence>
<evidence type="ECO:0000256" key="12">
    <source>
        <dbReference type="PIRSR" id="PIRSR000350-3"/>
    </source>
</evidence>
<feature type="binding site" evidence="12">
    <location>
        <position position="201"/>
    </location>
    <ligand>
        <name>NAD(+)</name>
        <dbReference type="ChEBI" id="CHEBI:57540"/>
    </ligand>
</feature>
<comment type="miscellaneous">
    <text evidence="14">The active site is a redox-active disulfide bond.</text>
</comment>
<dbReference type="PANTHER" id="PTHR22912">
    <property type="entry name" value="DISULFIDE OXIDOREDUCTASE"/>
    <property type="match status" value="1"/>
</dbReference>
<name>A0A098B6S4_DESHA</name>
<feature type="domain" description="FAD/NAD(P)-binding" evidence="16">
    <location>
        <begin position="4"/>
        <end position="323"/>
    </location>
</feature>
<evidence type="ECO:0000256" key="2">
    <source>
        <dbReference type="ARBA" id="ARBA00012608"/>
    </source>
</evidence>
<dbReference type="AlphaFoldDB" id="A0A098B6S4"/>
<reference evidence="17" key="1">
    <citation type="submission" date="2014-07" db="EMBL/GenBank/DDBJ databases">
        <authorList>
            <person name="Hornung V.Bastian."/>
        </authorList>
    </citation>
    <scope>NUCLEOTIDE SEQUENCE</scope>
    <source>
        <strain evidence="17">PCE-S</strain>
    </source>
</reference>
<feature type="binding site" evidence="12">
    <location>
        <position position="268"/>
    </location>
    <ligand>
        <name>NAD(+)</name>
        <dbReference type="ChEBI" id="CHEBI:57540"/>
    </ligand>
</feature>
<feature type="binding site" evidence="12">
    <location>
        <begin position="141"/>
        <end position="143"/>
    </location>
    <ligand>
        <name>FAD</name>
        <dbReference type="ChEBI" id="CHEBI:57692"/>
    </ligand>
</feature>
<dbReference type="InterPro" id="IPR012999">
    <property type="entry name" value="Pyr_OxRdtase_I_AS"/>
</dbReference>
<organism evidence="17">
    <name type="scientific">Desulfitobacterium hafniense</name>
    <name type="common">Desulfitobacterium frappieri</name>
    <dbReference type="NCBI Taxonomy" id="49338"/>
    <lineage>
        <taxon>Bacteria</taxon>
        <taxon>Bacillati</taxon>
        <taxon>Bacillota</taxon>
        <taxon>Clostridia</taxon>
        <taxon>Eubacteriales</taxon>
        <taxon>Desulfitobacteriaceae</taxon>
        <taxon>Desulfitobacterium</taxon>
    </lineage>
</organism>
<evidence type="ECO:0000256" key="9">
    <source>
        <dbReference type="ARBA" id="ARBA00023284"/>
    </source>
</evidence>
<keyword evidence="9 14" id="KW-0676">Redox-active center</keyword>
<feature type="disulfide bond" description="Redox-active" evidence="13">
    <location>
        <begin position="41"/>
        <end position="46"/>
    </location>
</feature>
<evidence type="ECO:0000256" key="11">
    <source>
        <dbReference type="PIRSR" id="PIRSR000350-2"/>
    </source>
</evidence>
<keyword evidence="6 14" id="KW-0560">Oxidoreductase</keyword>
<dbReference type="GO" id="GO:0050660">
    <property type="term" value="F:flavin adenine dinucleotide binding"/>
    <property type="evidence" value="ECO:0007669"/>
    <property type="project" value="InterPro"/>
</dbReference>
<dbReference type="PIRSF" id="PIRSF000350">
    <property type="entry name" value="Mercury_reductase_MerA"/>
    <property type="match status" value="1"/>
</dbReference>
<evidence type="ECO:0000256" key="8">
    <source>
        <dbReference type="ARBA" id="ARBA00023157"/>
    </source>
</evidence>
<dbReference type="Gene3D" id="3.50.50.60">
    <property type="entry name" value="FAD/NAD(P)-binding domain"/>
    <property type="match status" value="2"/>
</dbReference>
<proteinExistence type="inferred from homology"/>
<dbReference type="InterPro" id="IPR023753">
    <property type="entry name" value="FAD/NAD-binding_dom"/>
</dbReference>
<dbReference type="InterPro" id="IPR016156">
    <property type="entry name" value="FAD/NAD-linked_Rdtase_dimer_sf"/>
</dbReference>
<feature type="binding site" evidence="12">
    <location>
        <position position="50"/>
    </location>
    <ligand>
        <name>FAD</name>
        <dbReference type="ChEBI" id="CHEBI:57692"/>
    </ligand>
</feature>
<dbReference type="PROSITE" id="PS00076">
    <property type="entry name" value="PYRIDINE_REDOX_1"/>
    <property type="match status" value="1"/>
</dbReference>
<dbReference type="GO" id="GO:0006103">
    <property type="term" value="P:2-oxoglutarate metabolic process"/>
    <property type="evidence" value="ECO:0007669"/>
    <property type="project" value="TreeGrafter"/>
</dbReference>
<keyword evidence="7 12" id="KW-0520">NAD</keyword>
<evidence type="ECO:0000256" key="14">
    <source>
        <dbReference type="RuleBase" id="RU003692"/>
    </source>
</evidence>
<gene>
    <name evidence="17" type="ORF">DPCES_4648</name>
</gene>
<dbReference type="Pfam" id="PF02852">
    <property type="entry name" value="Pyr_redox_dim"/>
    <property type="match status" value="1"/>
</dbReference>
<evidence type="ECO:0000256" key="3">
    <source>
        <dbReference type="ARBA" id="ARBA00016961"/>
    </source>
</evidence>
<dbReference type="FunFam" id="3.30.390.30:FF:000001">
    <property type="entry name" value="Dihydrolipoyl dehydrogenase"/>
    <property type="match status" value="1"/>
</dbReference>
<feature type="binding site" evidence="12">
    <location>
        <position position="113"/>
    </location>
    <ligand>
        <name>FAD</name>
        <dbReference type="ChEBI" id="CHEBI:57692"/>
    </ligand>
</feature>
<feature type="binding site" evidence="12">
    <location>
        <position position="308"/>
    </location>
    <ligand>
        <name>FAD</name>
        <dbReference type="ChEBI" id="CHEBI:57692"/>
    </ligand>
</feature>
<dbReference type="Pfam" id="PF07992">
    <property type="entry name" value="Pyr_redox_2"/>
    <property type="match status" value="1"/>
</dbReference>
<protein>
    <recommendedName>
        <fullName evidence="3 14">Dihydrolipoyl dehydrogenase</fullName>
        <ecNumber evidence="2 14">1.8.1.4</ecNumber>
    </recommendedName>
</protein>
<dbReference type="PRINTS" id="PR00368">
    <property type="entry name" value="FADPNR"/>
</dbReference>
<dbReference type="InterPro" id="IPR004099">
    <property type="entry name" value="Pyr_nucl-diS_OxRdtase_dimer"/>
</dbReference>
<feature type="active site" description="Proton acceptor" evidence="11">
    <location>
        <position position="439"/>
    </location>
</feature>
<evidence type="ECO:0000256" key="5">
    <source>
        <dbReference type="ARBA" id="ARBA00022827"/>
    </source>
</evidence>
<dbReference type="InterPro" id="IPR050151">
    <property type="entry name" value="Class-I_Pyr_Nuc-Dis_Oxidored"/>
</dbReference>
<dbReference type="EC" id="1.8.1.4" evidence="2 14"/>
<evidence type="ECO:0000313" key="17">
    <source>
        <dbReference type="EMBL" id="CDX04534.1"/>
    </source>
</evidence>
<dbReference type="EMBL" id="LK996017">
    <property type="protein sequence ID" value="CDX04534.1"/>
    <property type="molecule type" value="Genomic_DNA"/>
</dbReference>
<evidence type="ECO:0000256" key="13">
    <source>
        <dbReference type="PIRSR" id="PIRSR000350-4"/>
    </source>
</evidence>
<feature type="domain" description="Pyridine nucleotide-disulphide oxidoreductase dimerisation" evidence="15">
    <location>
        <begin position="342"/>
        <end position="449"/>
    </location>
</feature>
<dbReference type="GO" id="GO:0005737">
    <property type="term" value="C:cytoplasm"/>
    <property type="evidence" value="ECO:0007669"/>
    <property type="project" value="UniProtKB-ARBA"/>
</dbReference>